<dbReference type="InterPro" id="IPR005123">
    <property type="entry name" value="Oxoglu/Fe-dep_dioxygenase_dom"/>
</dbReference>
<dbReference type="STRING" id="1262450.S3C5Y4"/>
<evidence type="ECO:0000256" key="2">
    <source>
        <dbReference type="ARBA" id="ARBA00007879"/>
    </source>
</evidence>
<dbReference type="Proteomes" id="UP000016923">
    <property type="component" value="Unassembled WGS sequence"/>
</dbReference>
<dbReference type="SUPFAM" id="SSF51197">
    <property type="entry name" value="Clavaminate synthase-like"/>
    <property type="match status" value="1"/>
</dbReference>
<evidence type="ECO:0000256" key="6">
    <source>
        <dbReference type="ARBA" id="ARBA00023004"/>
    </source>
</evidence>
<evidence type="ECO:0000313" key="9">
    <source>
        <dbReference type="EMBL" id="EPE07266.1"/>
    </source>
</evidence>
<name>S3C5Y4_OPHP1</name>
<comment type="similarity">
    <text evidence="2">Belongs to the alkB family.</text>
</comment>
<dbReference type="InterPro" id="IPR027450">
    <property type="entry name" value="AlkB-like"/>
</dbReference>
<dbReference type="PROSITE" id="PS51471">
    <property type="entry name" value="FE2OG_OXY"/>
    <property type="match status" value="1"/>
</dbReference>
<gene>
    <name evidence="9" type="ORF">F503_07917</name>
</gene>
<feature type="domain" description="Fe2OG dioxygenase" evidence="8">
    <location>
        <begin position="137"/>
        <end position="262"/>
    </location>
</feature>
<organism evidence="9 10">
    <name type="scientific">Ophiostoma piceae (strain UAMH 11346)</name>
    <name type="common">Sap stain fungus</name>
    <dbReference type="NCBI Taxonomy" id="1262450"/>
    <lineage>
        <taxon>Eukaryota</taxon>
        <taxon>Fungi</taxon>
        <taxon>Dikarya</taxon>
        <taxon>Ascomycota</taxon>
        <taxon>Pezizomycotina</taxon>
        <taxon>Sordariomycetes</taxon>
        <taxon>Sordariomycetidae</taxon>
        <taxon>Ophiostomatales</taxon>
        <taxon>Ophiostomataceae</taxon>
        <taxon>Ophiostoma</taxon>
    </lineage>
</organism>
<dbReference type="InterPro" id="IPR037151">
    <property type="entry name" value="AlkB-like_sf"/>
</dbReference>
<dbReference type="GO" id="GO:0046872">
    <property type="term" value="F:metal ion binding"/>
    <property type="evidence" value="ECO:0007669"/>
    <property type="project" value="UniProtKB-KW"/>
</dbReference>
<sequence length="278" mass="30714">MATAPQLVLPASLDKVRVASLPSTAFYIADFITEEEEELILQKVEAAPKPRWKQLTHRRLQTWPSDLIRDKLLDAPLPPWLVDPVITRLLSIPVQTSSNGSGSAENDDAIDDTAYGTAYDSHINKNKNIFSSSPHSRPNHVLINEYPPGVGIMPHKDGSAYHPVVCTVSLGASLCLNIYKNNEDGTLPAEPVARILQEPRSLLITTGSLYTDYLHGIADIQEDVNLSPDTVANWDLLRSREAFGSGQNTRETRISLTYRDVLKVSTLGNKFGMFGKRP</sequence>
<dbReference type="eggNOG" id="KOG3200">
    <property type="taxonomic scope" value="Eukaryota"/>
</dbReference>
<keyword evidence="4" id="KW-0223">Dioxygenase</keyword>
<accession>S3C5Y4</accession>
<dbReference type="EMBL" id="KE148151">
    <property type="protein sequence ID" value="EPE07266.1"/>
    <property type="molecule type" value="Genomic_DNA"/>
</dbReference>
<dbReference type="AlphaFoldDB" id="S3C5Y4"/>
<dbReference type="InterPro" id="IPR032862">
    <property type="entry name" value="ALKBH6"/>
</dbReference>
<evidence type="ECO:0000259" key="8">
    <source>
        <dbReference type="PROSITE" id="PS51471"/>
    </source>
</evidence>
<evidence type="ECO:0000256" key="7">
    <source>
        <dbReference type="ARBA" id="ARBA00023242"/>
    </source>
</evidence>
<evidence type="ECO:0000256" key="4">
    <source>
        <dbReference type="ARBA" id="ARBA00022964"/>
    </source>
</evidence>
<dbReference type="PANTHER" id="PTHR46030">
    <property type="entry name" value="ALPHA-KETOGLUTARATE-DEPENDENT DIOXYGENASE ALKB HOMOLOG 6"/>
    <property type="match status" value="1"/>
</dbReference>
<keyword evidence="6" id="KW-0408">Iron</keyword>
<evidence type="ECO:0000313" key="10">
    <source>
        <dbReference type="Proteomes" id="UP000016923"/>
    </source>
</evidence>
<dbReference type="OrthoDB" id="412814at2759"/>
<dbReference type="GO" id="GO:0051213">
    <property type="term" value="F:dioxygenase activity"/>
    <property type="evidence" value="ECO:0007669"/>
    <property type="project" value="UniProtKB-KW"/>
</dbReference>
<evidence type="ECO:0000256" key="1">
    <source>
        <dbReference type="ARBA" id="ARBA00004123"/>
    </source>
</evidence>
<dbReference type="VEuPathDB" id="FungiDB:F503_07917"/>
<dbReference type="Pfam" id="PF13532">
    <property type="entry name" value="2OG-FeII_Oxy_2"/>
    <property type="match status" value="1"/>
</dbReference>
<reference evidence="9 10" key="1">
    <citation type="journal article" date="2013" name="BMC Genomics">
        <title>The genome and transcriptome of the pine saprophyte Ophiostoma piceae, and a comparison with the bark beetle-associated pine pathogen Grosmannia clavigera.</title>
        <authorList>
            <person name="Haridas S."/>
            <person name="Wang Y."/>
            <person name="Lim L."/>
            <person name="Massoumi Alamouti S."/>
            <person name="Jackman S."/>
            <person name="Docking R."/>
            <person name="Robertson G."/>
            <person name="Birol I."/>
            <person name="Bohlmann J."/>
            <person name="Breuil C."/>
        </authorList>
    </citation>
    <scope>NUCLEOTIDE SEQUENCE [LARGE SCALE GENOMIC DNA]</scope>
    <source>
        <strain evidence="9 10">UAMH 11346</strain>
    </source>
</reference>
<protein>
    <submittedName>
        <fullName evidence="9">Alkbh6 protein</fullName>
    </submittedName>
</protein>
<evidence type="ECO:0000256" key="3">
    <source>
        <dbReference type="ARBA" id="ARBA00022723"/>
    </source>
</evidence>
<dbReference type="GO" id="GO:0005634">
    <property type="term" value="C:nucleus"/>
    <property type="evidence" value="ECO:0007669"/>
    <property type="project" value="UniProtKB-SubCell"/>
</dbReference>
<dbReference type="Gene3D" id="2.60.120.590">
    <property type="entry name" value="Alpha-ketoglutarate-dependent dioxygenase AlkB-like"/>
    <property type="match status" value="1"/>
</dbReference>
<keyword evidence="10" id="KW-1185">Reference proteome</keyword>
<keyword evidence="7" id="KW-0539">Nucleus</keyword>
<evidence type="ECO:0000256" key="5">
    <source>
        <dbReference type="ARBA" id="ARBA00023002"/>
    </source>
</evidence>
<dbReference type="OMA" id="KSPKTKW"/>
<keyword evidence="5" id="KW-0560">Oxidoreductase</keyword>
<dbReference type="HOGENOM" id="CLU_059836_0_0_1"/>
<keyword evidence="3" id="KW-0479">Metal-binding</keyword>
<dbReference type="PANTHER" id="PTHR46030:SF1">
    <property type="entry name" value="ALPHA-KETOGLUTARATE-DEPENDENT DIOXYGENASE ALKB HOMOLOG 6"/>
    <property type="match status" value="1"/>
</dbReference>
<proteinExistence type="inferred from homology"/>
<comment type="subcellular location">
    <subcellularLocation>
        <location evidence="1">Nucleus</location>
    </subcellularLocation>
</comment>